<protein>
    <submittedName>
        <fullName evidence="1">Uncharacterized protein</fullName>
    </submittedName>
</protein>
<reference evidence="1 2" key="1">
    <citation type="journal article" date="2016" name="Nat. Commun.">
        <title>Thousands of microbial genomes shed light on interconnected biogeochemical processes in an aquifer system.</title>
        <authorList>
            <person name="Anantharaman K."/>
            <person name="Brown C.T."/>
            <person name="Hug L.A."/>
            <person name="Sharon I."/>
            <person name="Castelle C.J."/>
            <person name="Probst A.J."/>
            <person name="Thomas B.C."/>
            <person name="Singh A."/>
            <person name="Wilkins M.J."/>
            <person name="Karaoz U."/>
            <person name="Brodie E.L."/>
            <person name="Williams K.H."/>
            <person name="Hubbard S.S."/>
            <person name="Banfield J.F."/>
        </authorList>
    </citation>
    <scope>NUCLEOTIDE SEQUENCE [LARGE SCALE GENOMIC DNA]</scope>
</reference>
<proteinExistence type="predicted"/>
<name>A0A1F8F7J0_9BACT</name>
<evidence type="ECO:0000313" key="1">
    <source>
        <dbReference type="EMBL" id="OGN09127.1"/>
    </source>
</evidence>
<organism evidence="1 2">
    <name type="scientific">Candidatus Yanofskybacteria bacterium RIFCSPHIGHO2_02_FULL_39_10</name>
    <dbReference type="NCBI Taxonomy" id="1802674"/>
    <lineage>
        <taxon>Bacteria</taxon>
        <taxon>Candidatus Yanofskyibacteriota</taxon>
    </lineage>
</organism>
<gene>
    <name evidence="1" type="ORF">A3C61_00990</name>
</gene>
<comment type="caution">
    <text evidence="1">The sequence shown here is derived from an EMBL/GenBank/DDBJ whole genome shotgun (WGS) entry which is preliminary data.</text>
</comment>
<dbReference type="Proteomes" id="UP000178908">
    <property type="component" value="Unassembled WGS sequence"/>
</dbReference>
<dbReference type="AlphaFoldDB" id="A0A1F8F7J0"/>
<dbReference type="EMBL" id="MGJO01000031">
    <property type="protein sequence ID" value="OGN09127.1"/>
    <property type="molecule type" value="Genomic_DNA"/>
</dbReference>
<sequence>MRTLQVQDKQEPATKGLAEDCQLIDDDIISVEPASIELKWDMTDDEFEEYKKIALYRLRSNNEFREESLRRFLKRNNILVYSLKNVVRFLKYKTKEPRSLYFIFLVESSANAWICKSRTESQFGGLPVHETIYSGFVPLRVVKRINLVLDEFPELGCLACSCYKNFYSEVFVAVTFGSTSEVFVIDMWGKGESVLAKEGK</sequence>
<evidence type="ECO:0000313" key="2">
    <source>
        <dbReference type="Proteomes" id="UP000178908"/>
    </source>
</evidence>
<accession>A0A1F8F7J0</accession>